<dbReference type="RefSeq" id="WP_274322421.1">
    <property type="nucleotide sequence ID" value="NZ_CP118158.1"/>
</dbReference>
<evidence type="ECO:0000256" key="1">
    <source>
        <dbReference type="SAM" id="Phobius"/>
    </source>
</evidence>
<comment type="caution">
    <text evidence="2">The sequence shown here is derived from an EMBL/GenBank/DDBJ whole genome shotgun (WGS) entry which is preliminary data.</text>
</comment>
<keyword evidence="1" id="KW-1133">Transmembrane helix</keyword>
<reference evidence="2 3" key="1">
    <citation type="journal article" date="2019" name="Int. J. Syst. Evol. Microbiol.">
        <title>The Global Catalogue of Microorganisms (GCM) 10K type strain sequencing project: providing services to taxonomists for standard genome sequencing and annotation.</title>
        <authorList>
            <consortium name="The Broad Institute Genomics Platform"/>
            <consortium name="The Broad Institute Genome Sequencing Center for Infectious Disease"/>
            <person name="Wu L."/>
            <person name="Ma J."/>
        </authorList>
    </citation>
    <scope>NUCLEOTIDE SEQUENCE [LARGE SCALE GENOMIC DNA]</scope>
    <source>
        <strain evidence="2 3">XZYJT29</strain>
    </source>
</reference>
<dbReference type="AlphaFoldDB" id="A0ABD5Y6F4"/>
<dbReference type="GeneID" id="78821648"/>
<keyword evidence="3" id="KW-1185">Reference proteome</keyword>
<organism evidence="2 3">
    <name type="scientific">Halosimplex aquaticum</name>
    <dbReference type="NCBI Taxonomy" id="3026162"/>
    <lineage>
        <taxon>Archaea</taxon>
        <taxon>Methanobacteriati</taxon>
        <taxon>Methanobacteriota</taxon>
        <taxon>Stenosarchaea group</taxon>
        <taxon>Halobacteria</taxon>
        <taxon>Halobacteriales</taxon>
        <taxon>Haloarculaceae</taxon>
        <taxon>Halosimplex</taxon>
    </lineage>
</organism>
<dbReference type="EMBL" id="JBHTAS010000001">
    <property type="protein sequence ID" value="MFC7141335.1"/>
    <property type="molecule type" value="Genomic_DNA"/>
</dbReference>
<proteinExistence type="predicted"/>
<gene>
    <name evidence="2" type="ORF">ACFQMA_16040</name>
</gene>
<keyword evidence="1" id="KW-0812">Transmembrane</keyword>
<feature type="transmembrane region" description="Helical" evidence="1">
    <location>
        <begin position="12"/>
        <end position="35"/>
    </location>
</feature>
<accession>A0ABD5Y6F4</accession>
<name>A0ABD5Y6F4_9EURY</name>
<feature type="transmembrane region" description="Helical" evidence="1">
    <location>
        <begin position="94"/>
        <end position="112"/>
    </location>
</feature>
<keyword evidence="1" id="KW-0472">Membrane</keyword>
<evidence type="ECO:0008006" key="4">
    <source>
        <dbReference type="Google" id="ProtNLM"/>
    </source>
</evidence>
<evidence type="ECO:0000313" key="2">
    <source>
        <dbReference type="EMBL" id="MFC7141335.1"/>
    </source>
</evidence>
<sequence length="124" mass="12811">MDPEALRALGRRFWYAWAAALLASLGAVAAALAIIGPDDAWLVGMYALLSVLFVGFAVVSLVLDERLNAAGQVIAAAGLAVVAVGVTRDYSDPLFWGGMGLAVVGSTLGVVADHGERLWSALRG</sequence>
<feature type="transmembrane region" description="Helical" evidence="1">
    <location>
        <begin position="70"/>
        <end position="88"/>
    </location>
</feature>
<evidence type="ECO:0000313" key="3">
    <source>
        <dbReference type="Proteomes" id="UP001596432"/>
    </source>
</evidence>
<protein>
    <recommendedName>
        <fullName evidence="4">SPW repeat-containing protein</fullName>
    </recommendedName>
</protein>
<dbReference type="Proteomes" id="UP001596432">
    <property type="component" value="Unassembled WGS sequence"/>
</dbReference>
<feature type="transmembrane region" description="Helical" evidence="1">
    <location>
        <begin position="41"/>
        <end position="63"/>
    </location>
</feature>